<protein>
    <submittedName>
        <fullName evidence="2">TetR/AcrR family transcriptional regulator</fullName>
    </submittedName>
</protein>
<feature type="coiled-coil region" evidence="1">
    <location>
        <begin position="105"/>
        <end position="180"/>
    </location>
</feature>
<accession>A0ABW1M6I5</accession>
<proteinExistence type="predicted"/>
<organism evidence="2 3">
    <name type="scientific">Streptomyces pratens</name>
    <dbReference type="NCBI Taxonomy" id="887456"/>
    <lineage>
        <taxon>Bacteria</taxon>
        <taxon>Bacillati</taxon>
        <taxon>Actinomycetota</taxon>
        <taxon>Actinomycetes</taxon>
        <taxon>Kitasatosporales</taxon>
        <taxon>Streptomycetaceae</taxon>
        <taxon>Streptomyces</taxon>
    </lineage>
</organism>
<reference evidence="3" key="1">
    <citation type="journal article" date="2019" name="Int. J. Syst. Evol. Microbiol.">
        <title>The Global Catalogue of Microorganisms (GCM) 10K type strain sequencing project: providing services to taxonomists for standard genome sequencing and annotation.</title>
        <authorList>
            <consortium name="The Broad Institute Genomics Platform"/>
            <consortium name="The Broad Institute Genome Sequencing Center for Infectious Disease"/>
            <person name="Wu L."/>
            <person name="Ma J."/>
        </authorList>
    </citation>
    <scope>NUCLEOTIDE SEQUENCE [LARGE SCALE GENOMIC DNA]</scope>
    <source>
        <strain evidence="3">JCM 12763</strain>
    </source>
</reference>
<dbReference type="RefSeq" id="WP_386401729.1">
    <property type="nucleotide sequence ID" value="NZ_JBHSPT010000061.1"/>
</dbReference>
<keyword evidence="3" id="KW-1185">Reference proteome</keyword>
<dbReference type="SUPFAM" id="SSF46689">
    <property type="entry name" value="Homeodomain-like"/>
    <property type="match status" value="1"/>
</dbReference>
<feature type="non-terminal residue" evidence="2">
    <location>
        <position position="1"/>
    </location>
</feature>
<dbReference type="Gene3D" id="1.10.10.60">
    <property type="entry name" value="Homeodomain-like"/>
    <property type="match status" value="1"/>
</dbReference>
<dbReference type="Gene3D" id="1.20.5.340">
    <property type="match status" value="1"/>
</dbReference>
<comment type="caution">
    <text evidence="2">The sequence shown here is derived from an EMBL/GenBank/DDBJ whole genome shotgun (WGS) entry which is preliminary data.</text>
</comment>
<gene>
    <name evidence="2" type="ORF">ACFP50_25875</name>
</gene>
<dbReference type="EMBL" id="JBHSPT010000061">
    <property type="protein sequence ID" value="MFC6058737.1"/>
    <property type="molecule type" value="Genomic_DNA"/>
</dbReference>
<evidence type="ECO:0000313" key="3">
    <source>
        <dbReference type="Proteomes" id="UP001596242"/>
    </source>
</evidence>
<sequence>LCFLPELKHGVSTQEEEMNNTKCLTDGRRQDSERRRAKILAALDQLAARGDDISVSAVSRAAGVHRSLIYRHPDLHAAVTTRAAEPQISTATGPSASKQSLLTDIANLTDRIRRQDAHIRHLEQRLAEALGEQVWQQAGLGGPPDHDALQKRVSQLEQHITELRQQLADREDDLDAARAANRELIASLNTTKDKQ</sequence>
<evidence type="ECO:0000313" key="2">
    <source>
        <dbReference type="EMBL" id="MFC6058737.1"/>
    </source>
</evidence>
<dbReference type="InterPro" id="IPR046229">
    <property type="entry name" value="TnpC-like"/>
</dbReference>
<dbReference type="InterPro" id="IPR009057">
    <property type="entry name" value="Homeodomain-like_sf"/>
</dbReference>
<dbReference type="Pfam" id="PF19776">
    <property type="entry name" value="DUF6262"/>
    <property type="match status" value="1"/>
</dbReference>
<name>A0ABW1M6I5_9ACTN</name>
<evidence type="ECO:0000256" key="1">
    <source>
        <dbReference type="SAM" id="Coils"/>
    </source>
</evidence>
<dbReference type="Proteomes" id="UP001596242">
    <property type="component" value="Unassembled WGS sequence"/>
</dbReference>
<keyword evidence="1" id="KW-0175">Coiled coil</keyword>